<dbReference type="Proteomes" id="UP000095287">
    <property type="component" value="Unplaced"/>
</dbReference>
<name>A0A1I7ZR62_9BILA</name>
<feature type="region of interest" description="Disordered" evidence="1">
    <location>
        <begin position="75"/>
        <end position="115"/>
    </location>
</feature>
<protein>
    <submittedName>
        <fullName evidence="3">Carn_acyltransf domain-containing protein</fullName>
    </submittedName>
</protein>
<evidence type="ECO:0000313" key="2">
    <source>
        <dbReference type="Proteomes" id="UP000095287"/>
    </source>
</evidence>
<reference evidence="3" key="1">
    <citation type="submission" date="2016-11" db="UniProtKB">
        <authorList>
            <consortium name="WormBaseParasite"/>
        </authorList>
    </citation>
    <scope>IDENTIFICATION</scope>
</reference>
<keyword evidence="2" id="KW-1185">Reference proteome</keyword>
<dbReference type="AlphaFoldDB" id="A0A1I7ZR62"/>
<dbReference type="WBParaSite" id="L893_g28991.t1">
    <property type="protein sequence ID" value="L893_g28991.t1"/>
    <property type="gene ID" value="L893_g28991"/>
</dbReference>
<sequence>MLKPACVTQVVYNERGVLIISENLSAQTLAKPVRDIMNKTYQQVQSLLERYTCAPPRQQEFSTINRCGRCSLGGRENRTGGGVSDSKFSTRSPPGGHVTRASNVGTKSAMMEKEA</sequence>
<evidence type="ECO:0000313" key="3">
    <source>
        <dbReference type="WBParaSite" id="L893_g28991.t1"/>
    </source>
</evidence>
<accession>A0A1I7ZR62</accession>
<evidence type="ECO:0000256" key="1">
    <source>
        <dbReference type="SAM" id="MobiDB-lite"/>
    </source>
</evidence>
<organism evidence="2 3">
    <name type="scientific">Steinernema glaseri</name>
    <dbReference type="NCBI Taxonomy" id="37863"/>
    <lineage>
        <taxon>Eukaryota</taxon>
        <taxon>Metazoa</taxon>
        <taxon>Ecdysozoa</taxon>
        <taxon>Nematoda</taxon>
        <taxon>Chromadorea</taxon>
        <taxon>Rhabditida</taxon>
        <taxon>Tylenchina</taxon>
        <taxon>Panagrolaimomorpha</taxon>
        <taxon>Strongyloidoidea</taxon>
        <taxon>Steinernematidae</taxon>
        <taxon>Steinernema</taxon>
    </lineage>
</organism>
<proteinExistence type="predicted"/>